<evidence type="ECO:0000256" key="3">
    <source>
        <dbReference type="ARBA" id="ARBA00005043"/>
    </source>
</evidence>
<accession>A0A4W6CTS7</accession>
<feature type="region of interest" description="Disordered" evidence="9">
    <location>
        <begin position="412"/>
        <end position="432"/>
    </location>
</feature>
<dbReference type="Ensembl" id="ENSLCAT00010016112.1">
    <property type="protein sequence ID" value="ENSLCAP00010015765.1"/>
    <property type="gene ID" value="ENSLCAG00010007497.1"/>
</dbReference>
<evidence type="ECO:0000256" key="1">
    <source>
        <dbReference type="ARBA" id="ARBA00004123"/>
    </source>
</evidence>
<dbReference type="GeneTree" id="ENSGT00390000009210"/>
<evidence type="ECO:0000256" key="7">
    <source>
        <dbReference type="ARBA" id="ARBA00022694"/>
    </source>
</evidence>
<dbReference type="GO" id="GO:0002098">
    <property type="term" value="P:tRNA wobble uridine modification"/>
    <property type="evidence" value="ECO:0007669"/>
    <property type="project" value="InterPro"/>
</dbReference>
<organism evidence="10 11">
    <name type="scientific">Lates calcarifer</name>
    <name type="common">Barramundi</name>
    <name type="synonym">Holocentrus calcarifer</name>
    <dbReference type="NCBI Taxonomy" id="8187"/>
    <lineage>
        <taxon>Eukaryota</taxon>
        <taxon>Metazoa</taxon>
        <taxon>Chordata</taxon>
        <taxon>Craniata</taxon>
        <taxon>Vertebrata</taxon>
        <taxon>Euteleostomi</taxon>
        <taxon>Actinopterygii</taxon>
        <taxon>Neopterygii</taxon>
        <taxon>Teleostei</taxon>
        <taxon>Neoteleostei</taxon>
        <taxon>Acanthomorphata</taxon>
        <taxon>Carangaria</taxon>
        <taxon>Carangaria incertae sedis</taxon>
        <taxon>Centropomidae</taxon>
        <taxon>Lates</taxon>
    </lineage>
</organism>
<dbReference type="PANTHER" id="PTHR15641">
    <property type="entry name" value="ELONGATOR COMPLEX PROTEIN 5"/>
    <property type="match status" value="1"/>
</dbReference>
<dbReference type="AlphaFoldDB" id="A0A4W6CTS7"/>
<keyword evidence="8" id="KW-0539">Nucleus</keyword>
<feature type="region of interest" description="Disordered" evidence="9">
    <location>
        <begin position="465"/>
        <end position="496"/>
    </location>
</feature>
<name>A0A4W6CTS7_LATCA</name>
<proteinExistence type="inferred from homology"/>
<evidence type="ECO:0000256" key="6">
    <source>
        <dbReference type="ARBA" id="ARBA00022490"/>
    </source>
</evidence>
<sequence>MSSSAIQVSPSLELISASLIDSSGCIFPRPCILGVEPPCTVSSSLTGRTSVCACRASESVSLCAAELLSFFAFGCFEFLLRLMRALFSPSLLPLSAAVMAEPSDSFFSFLSFLRSALVLAWLSYKESLRRILSSRVLSECMRRIFLPLFARALRTNVWIVWMSELPSAQVLPMELLLPPPPPSADNPELCAELDDVGDHELSCKTPKKKHFGILSQLQDSASYCGRHLLKSFIHAALNREEAVHVLGFEVSEEELRDGLKGSHTHRLHFHNAFTDPLGWSDHPAFTVHQFTLEELTHLVKQTSQPKPATLVIDSLSWILRHVSPSAVCQTLQQLKKGGAVRAIIGLLHADMHQRGTVGSVCHLATSVITVAPGIKGEEGVAKITKRSKSGKVIQDEEIFSIKEDLTVVVQSKPSHIGSKQPDTDEQETDPTANLTFNLRLSDTEREAKEKLALPFVFSKEKKTALLHSGPGSGRILYEPDANDDYDQEDPDDDLDV</sequence>
<evidence type="ECO:0000313" key="11">
    <source>
        <dbReference type="Proteomes" id="UP000314980"/>
    </source>
</evidence>
<comment type="subcellular location">
    <subcellularLocation>
        <location evidence="2">Cytoplasm</location>
    </subcellularLocation>
    <subcellularLocation>
        <location evidence="1">Nucleus</location>
    </subcellularLocation>
</comment>
<reference evidence="11" key="1">
    <citation type="submission" date="2015-09" db="EMBL/GenBank/DDBJ databases">
        <authorList>
            <person name="Sai Rama Sridatta P."/>
        </authorList>
    </citation>
    <scope>NUCLEOTIDE SEQUENCE [LARGE SCALE GENOMIC DNA]</scope>
</reference>
<dbReference type="GO" id="GO:0000049">
    <property type="term" value="F:tRNA binding"/>
    <property type="evidence" value="ECO:0007669"/>
    <property type="project" value="TreeGrafter"/>
</dbReference>
<evidence type="ECO:0000256" key="2">
    <source>
        <dbReference type="ARBA" id="ARBA00004496"/>
    </source>
</evidence>
<dbReference type="InterPro" id="IPR027417">
    <property type="entry name" value="P-loop_NTPase"/>
</dbReference>
<comment type="pathway">
    <text evidence="3">tRNA modification; 5-methoxycarbonylmethyl-2-thiouridine-tRNA biosynthesis.</text>
</comment>
<keyword evidence="6" id="KW-0963">Cytoplasm</keyword>
<evidence type="ECO:0000256" key="4">
    <source>
        <dbReference type="ARBA" id="ARBA00009567"/>
    </source>
</evidence>
<keyword evidence="11" id="KW-1185">Reference proteome</keyword>
<evidence type="ECO:0000256" key="5">
    <source>
        <dbReference type="ARBA" id="ARBA00020264"/>
    </source>
</evidence>
<keyword evidence="7" id="KW-0819">tRNA processing</keyword>
<dbReference type="Proteomes" id="UP000314980">
    <property type="component" value="Unassembled WGS sequence"/>
</dbReference>
<gene>
    <name evidence="10" type="primary">elp5</name>
</gene>
<evidence type="ECO:0000256" key="8">
    <source>
        <dbReference type="ARBA" id="ARBA00023242"/>
    </source>
</evidence>
<reference evidence="10" key="3">
    <citation type="submission" date="2025-09" db="UniProtKB">
        <authorList>
            <consortium name="Ensembl"/>
        </authorList>
    </citation>
    <scope>IDENTIFICATION</scope>
</reference>
<protein>
    <recommendedName>
        <fullName evidence="5">Elongator complex protein 5</fullName>
    </recommendedName>
</protein>
<feature type="compositionally biased region" description="Acidic residues" evidence="9">
    <location>
        <begin position="480"/>
        <end position="496"/>
    </location>
</feature>
<dbReference type="GO" id="GO:0033588">
    <property type="term" value="C:elongator holoenzyme complex"/>
    <property type="evidence" value="ECO:0007669"/>
    <property type="project" value="InterPro"/>
</dbReference>
<evidence type="ECO:0000256" key="9">
    <source>
        <dbReference type="SAM" id="MobiDB-lite"/>
    </source>
</evidence>
<dbReference type="UniPathway" id="UPA00988"/>
<dbReference type="InParanoid" id="A0A4W6CTS7"/>
<dbReference type="PANTHER" id="PTHR15641:SF1">
    <property type="entry name" value="ELONGATOR COMPLEX PROTEIN 5"/>
    <property type="match status" value="1"/>
</dbReference>
<dbReference type="GO" id="GO:0005634">
    <property type="term" value="C:nucleus"/>
    <property type="evidence" value="ECO:0007669"/>
    <property type="project" value="UniProtKB-SubCell"/>
</dbReference>
<evidence type="ECO:0000313" key="10">
    <source>
        <dbReference type="Ensembl" id="ENSLCAP00010015765.1"/>
    </source>
</evidence>
<dbReference type="CDD" id="cd19496">
    <property type="entry name" value="Elp5"/>
    <property type="match status" value="1"/>
</dbReference>
<reference evidence="10" key="2">
    <citation type="submission" date="2025-08" db="UniProtKB">
        <authorList>
            <consortium name="Ensembl"/>
        </authorList>
    </citation>
    <scope>IDENTIFICATION</scope>
</reference>
<dbReference type="GO" id="GO:0005829">
    <property type="term" value="C:cytosol"/>
    <property type="evidence" value="ECO:0007669"/>
    <property type="project" value="TreeGrafter"/>
</dbReference>
<dbReference type="Pfam" id="PF10483">
    <property type="entry name" value="Elong_Iki1"/>
    <property type="match status" value="2"/>
</dbReference>
<dbReference type="FunCoup" id="A0A4W6CTS7">
    <property type="interactions" value="758"/>
</dbReference>
<dbReference type="Gene3D" id="3.40.50.300">
    <property type="entry name" value="P-loop containing nucleotide triphosphate hydrolases"/>
    <property type="match status" value="1"/>
</dbReference>
<dbReference type="STRING" id="8187.ENSLCAP00010015765"/>
<comment type="similarity">
    <text evidence="4">Belongs to the ELP5 family.</text>
</comment>
<dbReference type="InterPro" id="IPR019519">
    <property type="entry name" value="Elp5"/>
</dbReference>